<feature type="transmembrane region" description="Helical" evidence="7">
    <location>
        <begin position="226"/>
        <end position="245"/>
    </location>
</feature>
<proteinExistence type="predicted"/>
<feature type="transmembrane region" description="Helical" evidence="7">
    <location>
        <begin position="153"/>
        <end position="170"/>
    </location>
</feature>
<feature type="transmembrane region" description="Helical" evidence="7">
    <location>
        <begin position="46"/>
        <end position="68"/>
    </location>
</feature>
<dbReference type="GO" id="GO:0022857">
    <property type="term" value="F:transmembrane transporter activity"/>
    <property type="evidence" value="ECO:0007669"/>
    <property type="project" value="InterPro"/>
</dbReference>
<keyword evidence="2" id="KW-0813">Transport</keyword>
<dbReference type="Pfam" id="PF07690">
    <property type="entry name" value="MFS_1"/>
    <property type="match status" value="1"/>
</dbReference>
<organism evidence="9">
    <name type="scientific">freshwater metagenome</name>
    <dbReference type="NCBI Taxonomy" id="449393"/>
    <lineage>
        <taxon>unclassified sequences</taxon>
        <taxon>metagenomes</taxon>
        <taxon>ecological metagenomes</taxon>
    </lineage>
</organism>
<sequence>MPLAYRSLEETRPDHARSLDAAGSVSLTLALAALIFAMSSGEQRGFGASLTLGALGLSAILTIAFVVIERRAREPVVSFSFLNIPARRTAVIGLMMLGGALSAYAFMIALFLRGALGFSGSETSLVFIPGPVVFVTSSLLLTRRLLERLGPKIVALAGLVSLAAGQFWLSRLSADSSYLSGVFPGLLMTGLGVGLTLPTFAATITSGARPEERGLAGGLVPTAQQIGAAIGVAVLTTIAATTTASHGGDIATGFGRAFLISGIALAALMVLVALTPLRPSHR</sequence>
<evidence type="ECO:0000256" key="3">
    <source>
        <dbReference type="ARBA" id="ARBA00022475"/>
    </source>
</evidence>
<evidence type="ECO:0000313" key="9">
    <source>
        <dbReference type="EMBL" id="CAB4870302.1"/>
    </source>
</evidence>
<evidence type="ECO:0000256" key="1">
    <source>
        <dbReference type="ARBA" id="ARBA00004651"/>
    </source>
</evidence>
<dbReference type="PANTHER" id="PTHR42718">
    <property type="entry name" value="MAJOR FACILITATOR SUPERFAMILY MULTIDRUG TRANSPORTER MFSC"/>
    <property type="match status" value="1"/>
</dbReference>
<evidence type="ECO:0000256" key="2">
    <source>
        <dbReference type="ARBA" id="ARBA00022448"/>
    </source>
</evidence>
<dbReference type="SUPFAM" id="SSF103473">
    <property type="entry name" value="MFS general substrate transporter"/>
    <property type="match status" value="1"/>
</dbReference>
<comment type="subcellular location">
    <subcellularLocation>
        <location evidence="1">Cell membrane</location>
        <topology evidence="1">Multi-pass membrane protein</topology>
    </subcellularLocation>
</comment>
<feature type="transmembrane region" description="Helical" evidence="7">
    <location>
        <begin position="21"/>
        <end position="40"/>
    </location>
</feature>
<accession>A0A6J7DH13</accession>
<keyword evidence="4 7" id="KW-0812">Transmembrane</keyword>
<dbReference type="InterPro" id="IPR020846">
    <property type="entry name" value="MFS_dom"/>
</dbReference>
<feature type="transmembrane region" description="Helical" evidence="7">
    <location>
        <begin position="124"/>
        <end position="141"/>
    </location>
</feature>
<evidence type="ECO:0000259" key="8">
    <source>
        <dbReference type="PROSITE" id="PS50850"/>
    </source>
</evidence>
<reference evidence="9" key="1">
    <citation type="submission" date="2020-05" db="EMBL/GenBank/DDBJ databases">
        <authorList>
            <person name="Chiriac C."/>
            <person name="Salcher M."/>
            <person name="Ghai R."/>
            <person name="Kavagutti S V."/>
        </authorList>
    </citation>
    <scope>NUCLEOTIDE SEQUENCE</scope>
</reference>
<dbReference type="InterPro" id="IPR036259">
    <property type="entry name" value="MFS_trans_sf"/>
</dbReference>
<feature type="transmembrane region" description="Helical" evidence="7">
    <location>
        <begin position="89"/>
        <end position="112"/>
    </location>
</feature>
<evidence type="ECO:0000256" key="7">
    <source>
        <dbReference type="SAM" id="Phobius"/>
    </source>
</evidence>
<gene>
    <name evidence="9" type="ORF">UFOPK3423_00703</name>
</gene>
<evidence type="ECO:0000256" key="5">
    <source>
        <dbReference type="ARBA" id="ARBA00022989"/>
    </source>
</evidence>
<feature type="transmembrane region" description="Helical" evidence="7">
    <location>
        <begin position="182"/>
        <end position="205"/>
    </location>
</feature>
<protein>
    <submittedName>
        <fullName evidence="9">Unannotated protein</fullName>
    </submittedName>
</protein>
<dbReference type="PANTHER" id="PTHR42718:SF46">
    <property type="entry name" value="BLR6921 PROTEIN"/>
    <property type="match status" value="1"/>
</dbReference>
<dbReference type="Gene3D" id="1.20.1250.20">
    <property type="entry name" value="MFS general substrate transporter like domains"/>
    <property type="match status" value="1"/>
</dbReference>
<dbReference type="AlphaFoldDB" id="A0A6J7DH13"/>
<keyword evidence="6 7" id="KW-0472">Membrane</keyword>
<keyword evidence="5 7" id="KW-1133">Transmembrane helix</keyword>
<feature type="transmembrane region" description="Helical" evidence="7">
    <location>
        <begin position="257"/>
        <end position="277"/>
    </location>
</feature>
<evidence type="ECO:0000256" key="6">
    <source>
        <dbReference type="ARBA" id="ARBA00023136"/>
    </source>
</evidence>
<evidence type="ECO:0000256" key="4">
    <source>
        <dbReference type="ARBA" id="ARBA00022692"/>
    </source>
</evidence>
<dbReference type="PROSITE" id="PS50850">
    <property type="entry name" value="MFS"/>
    <property type="match status" value="1"/>
</dbReference>
<dbReference type="GO" id="GO:0005886">
    <property type="term" value="C:plasma membrane"/>
    <property type="evidence" value="ECO:0007669"/>
    <property type="project" value="UniProtKB-SubCell"/>
</dbReference>
<dbReference type="InterPro" id="IPR011701">
    <property type="entry name" value="MFS"/>
</dbReference>
<keyword evidence="3" id="KW-1003">Cell membrane</keyword>
<name>A0A6J7DH13_9ZZZZ</name>
<dbReference type="EMBL" id="CAFBLQ010000059">
    <property type="protein sequence ID" value="CAB4870302.1"/>
    <property type="molecule type" value="Genomic_DNA"/>
</dbReference>
<feature type="domain" description="Major facilitator superfamily (MFS) profile" evidence="8">
    <location>
        <begin position="86"/>
        <end position="282"/>
    </location>
</feature>